<evidence type="ECO:0000256" key="1">
    <source>
        <dbReference type="ARBA" id="ARBA00004114"/>
    </source>
</evidence>
<feature type="compositionally biased region" description="Basic and acidic residues" evidence="10">
    <location>
        <begin position="112"/>
        <end position="122"/>
    </location>
</feature>
<dbReference type="InterPro" id="IPR038774">
    <property type="entry name" value="CEP162-like"/>
</dbReference>
<dbReference type="VEuPathDB" id="TriTrypDB:TvY486_0802400"/>
<keyword evidence="5" id="KW-0493">Microtubule</keyword>
<accession>G0U0N2</accession>
<dbReference type="PANTHER" id="PTHR34031">
    <property type="entry name" value="CENTROSOMAL PROTEIN OF 162 KDA"/>
    <property type="match status" value="1"/>
</dbReference>
<dbReference type="OMA" id="DSIHAEW"/>
<evidence type="ECO:0000256" key="9">
    <source>
        <dbReference type="SAM" id="Coils"/>
    </source>
</evidence>
<dbReference type="AlphaFoldDB" id="G0U0N2"/>
<name>G0U0N2_TRYVY</name>
<keyword evidence="4" id="KW-0963">Cytoplasm</keyword>
<gene>
    <name evidence="11" type="ORF">TVY486_0802400</name>
</gene>
<feature type="coiled-coil region" evidence="9">
    <location>
        <begin position="679"/>
        <end position="746"/>
    </location>
</feature>
<dbReference type="GO" id="GO:0060271">
    <property type="term" value="P:cilium assembly"/>
    <property type="evidence" value="ECO:0007669"/>
    <property type="project" value="TreeGrafter"/>
</dbReference>
<dbReference type="PANTHER" id="PTHR34031:SF1">
    <property type="entry name" value="CENTROSOMAL PROTEIN OF 162 KDA"/>
    <property type="match status" value="1"/>
</dbReference>
<dbReference type="GO" id="GO:0005879">
    <property type="term" value="C:axonemal microtubule"/>
    <property type="evidence" value="ECO:0007669"/>
    <property type="project" value="TreeGrafter"/>
</dbReference>
<comment type="subcellular location">
    <subcellularLocation>
        <location evidence="1">Cytoplasm</location>
        <location evidence="1">Cytoskeleton</location>
        <location evidence="1">Microtubule organizing center</location>
        <location evidence="1">Centrosome</location>
        <location evidence="1">Centriole</location>
    </subcellularLocation>
</comment>
<keyword evidence="8" id="KW-0206">Cytoskeleton</keyword>
<protein>
    <recommendedName>
        <fullName evidence="3">Centrosomal protein of 162 kDa</fullName>
    </recommendedName>
</protein>
<dbReference type="EMBL" id="HE573024">
    <property type="protein sequence ID" value="CCC49631.1"/>
    <property type="molecule type" value="Genomic_DNA"/>
</dbReference>
<evidence type="ECO:0000256" key="10">
    <source>
        <dbReference type="SAM" id="MobiDB-lite"/>
    </source>
</evidence>
<evidence type="ECO:0000256" key="4">
    <source>
        <dbReference type="ARBA" id="ARBA00022490"/>
    </source>
</evidence>
<evidence type="ECO:0000256" key="2">
    <source>
        <dbReference type="ARBA" id="ARBA00009485"/>
    </source>
</evidence>
<dbReference type="GO" id="GO:0005814">
    <property type="term" value="C:centriole"/>
    <property type="evidence" value="ECO:0007669"/>
    <property type="project" value="UniProtKB-SubCell"/>
</dbReference>
<evidence type="ECO:0000313" key="11">
    <source>
        <dbReference type="EMBL" id="CCC49631.1"/>
    </source>
</evidence>
<feature type="coiled-coil region" evidence="9">
    <location>
        <begin position="147"/>
        <end position="195"/>
    </location>
</feature>
<evidence type="ECO:0000256" key="6">
    <source>
        <dbReference type="ARBA" id="ARBA00022794"/>
    </source>
</evidence>
<comment type="similarity">
    <text evidence="2">Belongs to the CEP162 family.</text>
</comment>
<proteinExistence type="inferred from homology"/>
<evidence type="ECO:0000256" key="3">
    <source>
        <dbReference type="ARBA" id="ARBA00021406"/>
    </source>
</evidence>
<keyword evidence="6" id="KW-0970">Cilium biogenesis/degradation</keyword>
<reference evidence="11" key="1">
    <citation type="journal article" date="2012" name="Proc. Natl. Acad. Sci. U.S.A.">
        <title>Antigenic diversity is generated by distinct evolutionary mechanisms in African trypanosome species.</title>
        <authorList>
            <person name="Jackson A.P."/>
            <person name="Berry A."/>
            <person name="Aslett M."/>
            <person name="Allison H.C."/>
            <person name="Burton P."/>
            <person name="Vavrova-Anderson J."/>
            <person name="Brown R."/>
            <person name="Browne H."/>
            <person name="Corton N."/>
            <person name="Hauser H."/>
            <person name="Gamble J."/>
            <person name="Gilderthorp R."/>
            <person name="Marcello L."/>
            <person name="McQuillan J."/>
            <person name="Otto T.D."/>
            <person name="Quail M.A."/>
            <person name="Sanders M.J."/>
            <person name="van Tonder A."/>
            <person name="Ginger M.L."/>
            <person name="Field M.C."/>
            <person name="Barry J.D."/>
            <person name="Hertz-Fowler C."/>
            <person name="Berriman M."/>
        </authorList>
    </citation>
    <scope>NUCLEOTIDE SEQUENCE</scope>
    <source>
        <strain evidence="11">Y486</strain>
    </source>
</reference>
<organism evidence="11">
    <name type="scientific">Trypanosoma vivax (strain Y486)</name>
    <dbReference type="NCBI Taxonomy" id="1055687"/>
    <lineage>
        <taxon>Eukaryota</taxon>
        <taxon>Discoba</taxon>
        <taxon>Euglenozoa</taxon>
        <taxon>Kinetoplastea</taxon>
        <taxon>Metakinetoplastina</taxon>
        <taxon>Trypanosomatida</taxon>
        <taxon>Trypanosomatidae</taxon>
        <taxon>Trypanosoma</taxon>
        <taxon>Duttonella</taxon>
    </lineage>
</organism>
<evidence type="ECO:0000256" key="8">
    <source>
        <dbReference type="ARBA" id="ARBA00023212"/>
    </source>
</evidence>
<feature type="region of interest" description="Disordered" evidence="10">
    <location>
        <begin position="334"/>
        <end position="356"/>
    </location>
</feature>
<evidence type="ECO:0000256" key="5">
    <source>
        <dbReference type="ARBA" id="ARBA00022701"/>
    </source>
</evidence>
<evidence type="ECO:0000256" key="7">
    <source>
        <dbReference type="ARBA" id="ARBA00023054"/>
    </source>
</evidence>
<feature type="region of interest" description="Disordered" evidence="10">
    <location>
        <begin position="107"/>
        <end position="131"/>
    </location>
</feature>
<keyword evidence="7 9" id="KW-0175">Coiled coil</keyword>
<sequence length="754" mass="86736">MSTNPVEETRQYLSRDDSLEKVQFVLTLGEKGSEELIDLLNTQKNQEQVGVQMEMDQLSIVDLDRGVLKDGICLEKKVVGGLPSCMVQSEEVAVSSVVSAEKVLEISQTGESSDKSPTRKSAESFQNSRNNSWKAVRSGELVTRTELEHVQKEVVIVERLIKALEEDNEKLHIERRFLKARVNELESEAVNNEAKSSIIASGQNVNQRLSQASSATVVGESQGEWFEQINELRVELERQRAISHELQLALELAQCEKGNSEARLKGDDLKKLEDMKSQIRSLQAEIKRKDMEHGEMVMELNRKISWYVERQEFSQSQEDLLKEQQQIISHLRAKVSETETTENDGRNSRTKKDKQVQQLTKRIAELEETLKNERPDSIAQLIRSCQPSVEDTKLFKKLNKRIKELEDALKEKDRCAENAVNRLRVETDRMKLQYQERIEKLEEELKLKLLQAQSRRVRELEKQLASTQQELCERERGKSVSLHVDVEAADSRNTDDTIQPKNDLLVTSKEAVENKTLVATSANDVGNLIELKLRKENEMLRNELTQLKKMGEYPLSSLAPVNTLSVATSESLVSSLHAQISSLTSELLSYKRLLSESQEALRDLYTRRDDRLLMAKEEHNAQLHRIREMHNSDIERIQEQHKQEMRSIVEQCRVMGEKSCIRKILAQLPDDKLCSRAFLQRVADRLVALEQQQVQREREVVREISEIKRVADFEIALVKQKSEMLLEEKNQQIQDFQLQLDQLLTGLTLLQSRS</sequence>